<comment type="subcellular location">
    <subcellularLocation>
        <location evidence="1">Virion</location>
    </subcellularLocation>
</comment>
<dbReference type="Pfam" id="PF04580">
    <property type="entry name" value="Pox_D3"/>
    <property type="match status" value="1"/>
</dbReference>
<evidence type="ECO:0000256" key="1">
    <source>
        <dbReference type="ARBA" id="ARBA00004328"/>
    </source>
</evidence>
<accession>A0A220T6F4</accession>
<dbReference type="EMBL" id="KY747497">
    <property type="protein sequence ID" value="ASK51286.1"/>
    <property type="molecule type" value="Genomic_DNA"/>
</dbReference>
<dbReference type="InterPro" id="IPR007660">
    <property type="entry name" value="Poxvirus_D3"/>
</dbReference>
<evidence type="ECO:0000256" key="2">
    <source>
        <dbReference type="ARBA" id="ARBA00022844"/>
    </source>
</evidence>
<dbReference type="Proteomes" id="UP000217428">
    <property type="component" value="Segment"/>
</dbReference>
<evidence type="ECO:0000313" key="5">
    <source>
        <dbReference type="Proteomes" id="UP000217428"/>
    </source>
</evidence>
<name>A0A220T6F4_9POXV</name>
<gene>
    <name evidence="4" type="ORF">EPTV-WA-085</name>
</gene>
<keyword evidence="5" id="KW-1185">Reference proteome</keyword>
<organism evidence="4 5">
    <name type="scientific">Eptesipox virus</name>
    <dbReference type="NCBI Taxonomy" id="1329402"/>
    <lineage>
        <taxon>Viruses</taxon>
        <taxon>Varidnaviria</taxon>
        <taxon>Bamfordvirae</taxon>
        <taxon>Nucleocytoviricota</taxon>
        <taxon>Pokkesviricetes</taxon>
        <taxon>Chitovirales</taxon>
        <taxon>Poxviridae</taxon>
        <taxon>Chordopoxvirinae</taxon>
        <taxon>Vespertilionpoxvirus</taxon>
        <taxon>Vespertilionpoxvirus eptesipox</taxon>
    </lineage>
</organism>
<proteinExistence type="predicted"/>
<dbReference type="OrthoDB" id="8250at10239"/>
<keyword evidence="2" id="KW-0946">Virion</keyword>
<dbReference type="GO" id="GO:0044423">
    <property type="term" value="C:virion component"/>
    <property type="evidence" value="ECO:0007669"/>
    <property type="project" value="UniProtKB-KW"/>
</dbReference>
<reference evidence="4 5" key="1">
    <citation type="journal article" date="2017" name="Virus Genes">
        <title>Characterization of Eptesipoxvirus, a novel poxvirus from a microchiropteran bat.</title>
        <authorList>
            <person name="Tu S.L."/>
            <person name="Nakazawa Y."/>
            <person name="Gao J."/>
            <person name="Wilkins K."/>
            <person name="Gallardo-Romero N."/>
            <person name="Li Y."/>
            <person name="Emerson G.L."/>
            <person name="Carroll D.S."/>
            <person name="Upton C."/>
        </authorList>
    </citation>
    <scope>NUCLEOTIDE SEQUENCE [LARGE SCALE GENOMIC DNA]</scope>
    <source>
        <strain evidence="4 5">Washington</strain>
    </source>
</reference>
<comment type="function">
    <text evidence="3">Late protein which is part of a large complex required for early virion morphogenesis. This complex participates in the formation of virosomes and the incorporation of virosomal contents into nascent immature virions.</text>
</comment>
<evidence type="ECO:0000256" key="3">
    <source>
        <dbReference type="ARBA" id="ARBA00024939"/>
    </source>
</evidence>
<protein>
    <submittedName>
        <fullName evidence="4">Virion core protein</fullName>
    </submittedName>
</protein>
<evidence type="ECO:0000313" key="4">
    <source>
        <dbReference type="EMBL" id="ASK51286.1"/>
    </source>
</evidence>
<sequence>MDNEIIYIDNYSYPIIKKNNNVIYLCFINNDFFINNIIQSLSKHKTFFAEYEIYPNNKGTLYLKQINSSRKINNRFLNIEEFIQTNYSIYYLNNNINITFLKNVDKIIITDILYLDESIWKRLTIIQCPTIVDTTYENYLINPFLLLDKNEIIFKNIMLLSSINSLFHNKNSSFKMLLNEIIKSHKVNMINVFINNKNKYDNKYINYNYNRNTFKAFIHAWFSNQLSSDNKENEKVEKVFQSLNNTI</sequence>